<feature type="compositionally biased region" description="Polar residues" evidence="1">
    <location>
        <begin position="145"/>
        <end position="155"/>
    </location>
</feature>
<dbReference type="InterPro" id="IPR038967">
    <property type="entry name" value="Dsc4-like"/>
</dbReference>
<keyword evidence="2" id="KW-0812">Transmembrane</keyword>
<evidence type="ECO:0000259" key="3">
    <source>
        <dbReference type="Pfam" id="PF08508"/>
    </source>
</evidence>
<reference evidence="4" key="1">
    <citation type="submission" date="2020-11" db="EMBL/GenBank/DDBJ databases">
        <authorList>
            <person name="Koelle M."/>
            <person name="Horta M.A.C."/>
            <person name="Nowrousian M."/>
            <person name="Ohm R.A."/>
            <person name="Benz P."/>
            <person name="Pilgard A."/>
        </authorList>
    </citation>
    <scope>NUCLEOTIDE SEQUENCE</scope>
    <source>
        <strain evidence="4">FPRL280</strain>
    </source>
</reference>
<feature type="transmembrane region" description="Helical" evidence="2">
    <location>
        <begin position="20"/>
        <end position="37"/>
    </location>
</feature>
<feature type="transmembrane region" description="Helical" evidence="2">
    <location>
        <begin position="58"/>
        <end position="77"/>
    </location>
</feature>
<protein>
    <recommendedName>
        <fullName evidence="3">DUF1746 domain-containing protein</fullName>
    </recommendedName>
</protein>
<keyword evidence="2" id="KW-0472">Membrane</keyword>
<dbReference type="GO" id="GO:0032933">
    <property type="term" value="P:SREBP signaling pathway"/>
    <property type="evidence" value="ECO:0007669"/>
    <property type="project" value="InterPro"/>
</dbReference>
<dbReference type="AlphaFoldDB" id="A0A8H7P9W8"/>
<gene>
    <name evidence="4" type="ORF">IEO21_01530</name>
</gene>
<evidence type="ECO:0000313" key="4">
    <source>
        <dbReference type="EMBL" id="KAF9820316.1"/>
    </source>
</evidence>
<evidence type="ECO:0000313" key="5">
    <source>
        <dbReference type="Proteomes" id="UP000639403"/>
    </source>
</evidence>
<feature type="domain" description="DUF1746" evidence="3">
    <location>
        <begin position="15"/>
        <end position="116"/>
    </location>
</feature>
<organism evidence="4 5">
    <name type="scientific">Rhodonia placenta</name>
    <dbReference type="NCBI Taxonomy" id="104341"/>
    <lineage>
        <taxon>Eukaryota</taxon>
        <taxon>Fungi</taxon>
        <taxon>Dikarya</taxon>
        <taxon>Basidiomycota</taxon>
        <taxon>Agaricomycotina</taxon>
        <taxon>Agaricomycetes</taxon>
        <taxon>Polyporales</taxon>
        <taxon>Adustoporiaceae</taxon>
        <taxon>Rhodonia</taxon>
    </lineage>
</organism>
<dbReference type="PANTHER" id="PTHR39405">
    <property type="entry name" value="DSC E3 UBIQUITIN LIGASE COMPLEX SUBUNIT 4"/>
    <property type="match status" value="1"/>
</dbReference>
<feature type="region of interest" description="Disordered" evidence="1">
    <location>
        <begin position="137"/>
        <end position="156"/>
    </location>
</feature>
<dbReference type="InterPro" id="IPR013715">
    <property type="entry name" value="DUF1746"/>
</dbReference>
<dbReference type="Proteomes" id="UP000639403">
    <property type="component" value="Unassembled WGS sequence"/>
</dbReference>
<dbReference type="Pfam" id="PF08508">
    <property type="entry name" value="DUF1746"/>
    <property type="match status" value="1"/>
</dbReference>
<dbReference type="GO" id="GO:0044695">
    <property type="term" value="C:Dsc E3 ubiquitin ligase complex"/>
    <property type="evidence" value="ECO:0007669"/>
    <property type="project" value="InterPro"/>
</dbReference>
<accession>A0A8H7P9W8</accession>
<evidence type="ECO:0000256" key="1">
    <source>
        <dbReference type="SAM" id="MobiDB-lite"/>
    </source>
</evidence>
<dbReference type="PANTHER" id="PTHR39405:SF1">
    <property type="entry name" value="DSC E3 UBIQUITIN LIGASE COMPLEX SUBUNIT 4"/>
    <property type="match status" value="1"/>
</dbReference>
<proteinExistence type="predicted"/>
<comment type="caution">
    <text evidence="4">The sequence shown here is derived from an EMBL/GenBank/DDBJ whole genome shotgun (WGS) entry which is preliminary data.</text>
</comment>
<dbReference type="EMBL" id="JADOXO010000011">
    <property type="protein sequence ID" value="KAF9820316.1"/>
    <property type="molecule type" value="Genomic_DNA"/>
</dbReference>
<feature type="region of interest" description="Disordered" evidence="1">
    <location>
        <begin position="184"/>
        <end position="212"/>
    </location>
</feature>
<evidence type="ECO:0000256" key="2">
    <source>
        <dbReference type="SAM" id="Phobius"/>
    </source>
</evidence>
<sequence>MHRYEGQRKHIIQSLESVLYQLHALSFILSPSIWIYLARVTSQFQFARPRSIDPKGSLRFWFFLIFLFQFGAVWSHAQEGSTHSRPLVLDFVGMGTAPSKLHLLLLDFLIIFLEVLLTTTAWETSYLDAMPPSTPDALLPASPTHPASISSTSDQPFKHVEAREHEYEPPYVIDLRLSTIIDRLRNPPLPPTRETSTDDLIPLPNTTSLPISGGLRMLLRARQQLQERARSAERRRGRDNTSAERREEDTDSRQTVPGGFDTEDDA</sequence>
<name>A0A8H7P9W8_9APHY</name>
<feature type="region of interest" description="Disordered" evidence="1">
    <location>
        <begin position="224"/>
        <end position="266"/>
    </location>
</feature>
<feature type="compositionally biased region" description="Basic and acidic residues" evidence="1">
    <location>
        <begin position="225"/>
        <end position="252"/>
    </location>
</feature>
<dbReference type="GO" id="GO:0005783">
    <property type="term" value="C:endoplasmic reticulum"/>
    <property type="evidence" value="ECO:0007669"/>
    <property type="project" value="TreeGrafter"/>
</dbReference>
<keyword evidence="2" id="KW-1133">Transmembrane helix</keyword>
<reference evidence="4" key="2">
    <citation type="journal article" name="Front. Microbiol.">
        <title>Degradative Capacity of Two Strains of Rhodonia placenta: From Phenotype to Genotype.</title>
        <authorList>
            <person name="Kolle M."/>
            <person name="Horta M.A.C."/>
            <person name="Nowrousian M."/>
            <person name="Ohm R.A."/>
            <person name="Benz J.P."/>
            <person name="Pilgard A."/>
        </authorList>
    </citation>
    <scope>NUCLEOTIDE SEQUENCE</scope>
    <source>
        <strain evidence="4">FPRL280</strain>
    </source>
</reference>